<evidence type="ECO:0000313" key="2">
    <source>
        <dbReference type="EMBL" id="BBM51332.1"/>
    </source>
</evidence>
<evidence type="ECO:0000256" key="1">
    <source>
        <dbReference type="SAM" id="Phobius"/>
    </source>
</evidence>
<keyword evidence="1" id="KW-0472">Membrane</keyword>
<proteinExistence type="predicted"/>
<dbReference type="EMBL" id="AP019840">
    <property type="protein sequence ID" value="BBM51332.1"/>
    <property type="molecule type" value="Genomic_DNA"/>
</dbReference>
<accession>A0A510KI16</accession>
<feature type="transmembrane region" description="Helical" evidence="1">
    <location>
        <begin position="21"/>
        <end position="40"/>
    </location>
</feature>
<sequence>MGLVVYLVEVKMTKNQIIAKNLFLIILFLIFCLFGYSVSLSTVDGIQRLSDYNEIKDINVSRIYEKMVPNSAFDKRNGLTYIKGEEIPFDGIMIAKKRGDVIVGIYQYSNGKGHGIQNDYHENGNLSVKSIEDENGTGDALFYYPNGKLKRKAYYENDIAMKHTEYYESGKIKEILNSKGGLNAEVIGYYENGNKSYIMNIIQDYSVKGKINYLKNGESIAYEKNGNLWGILNFKNNSAYGLPQKLFKNGKLKYEFISAAEVGEKLETMTYFKEYFDKSDKLKLDCDEVSSGEWHCKEYKKDGTLKNEFTSPTYKPKKDNSFWINAFLGIWNILF</sequence>
<dbReference type="SUPFAM" id="SSF82185">
    <property type="entry name" value="Histone H3 K4-specific methyltransferase SET7/9 N-terminal domain"/>
    <property type="match status" value="1"/>
</dbReference>
<organism evidence="2 3">
    <name type="scientific">Leptotrichia trevisanii</name>
    <dbReference type="NCBI Taxonomy" id="109328"/>
    <lineage>
        <taxon>Bacteria</taxon>
        <taxon>Fusobacteriati</taxon>
        <taxon>Fusobacteriota</taxon>
        <taxon>Fusobacteriia</taxon>
        <taxon>Fusobacteriales</taxon>
        <taxon>Leptotrichiaceae</taxon>
        <taxon>Leptotrichia</taxon>
    </lineage>
</organism>
<reference evidence="2 3" key="1">
    <citation type="submission" date="2019-07" db="EMBL/GenBank/DDBJ databases">
        <title>Complete Genome Sequence of Leptotrichia trevisanii Strain JMUB3935.</title>
        <authorList>
            <person name="Watanabe S."/>
            <person name="Cui L."/>
        </authorList>
    </citation>
    <scope>NUCLEOTIDE SEQUENCE [LARGE SCALE GENOMIC DNA]</scope>
    <source>
        <strain evidence="2 3">JMUB3935</strain>
    </source>
</reference>
<evidence type="ECO:0000313" key="3">
    <source>
        <dbReference type="Proteomes" id="UP000321378"/>
    </source>
</evidence>
<keyword evidence="1" id="KW-0812">Transmembrane</keyword>
<dbReference type="Proteomes" id="UP000321378">
    <property type="component" value="Chromosome"/>
</dbReference>
<dbReference type="OrthoDB" id="81505at2"/>
<gene>
    <name evidence="2" type="ORF">JMUB3935_0299</name>
</gene>
<dbReference type="Pfam" id="PF07661">
    <property type="entry name" value="MORN_2"/>
    <property type="match status" value="3"/>
</dbReference>
<dbReference type="InterPro" id="IPR011652">
    <property type="entry name" value="MORN_2"/>
</dbReference>
<keyword evidence="1" id="KW-1133">Transmembrane helix</keyword>
<dbReference type="AlphaFoldDB" id="A0A510KI16"/>
<evidence type="ECO:0008006" key="4">
    <source>
        <dbReference type="Google" id="ProtNLM"/>
    </source>
</evidence>
<dbReference type="Gene3D" id="3.90.930.1">
    <property type="match status" value="1"/>
</dbReference>
<protein>
    <recommendedName>
        <fullName evidence="4">MORN repeat protein</fullName>
    </recommendedName>
</protein>
<name>A0A510KI16_9FUSO</name>